<keyword evidence="3" id="KW-1185">Reference proteome</keyword>
<dbReference type="PANTHER" id="PTHR33840:SF1">
    <property type="entry name" value="TLE1 PHOSPHOLIPASE DOMAIN-CONTAINING PROTEIN"/>
    <property type="match status" value="1"/>
</dbReference>
<dbReference type="Gene3D" id="3.40.50.1820">
    <property type="entry name" value="alpha/beta hydrolase"/>
    <property type="match status" value="1"/>
</dbReference>
<evidence type="ECO:0000313" key="3">
    <source>
        <dbReference type="Proteomes" id="UP001382455"/>
    </source>
</evidence>
<dbReference type="InterPro" id="IPR029058">
    <property type="entry name" value="AB_hydrolase_fold"/>
</dbReference>
<dbReference type="PANTHER" id="PTHR33840">
    <property type="match status" value="1"/>
</dbReference>
<dbReference type="InterPro" id="IPR018712">
    <property type="entry name" value="Tle1-like_cat"/>
</dbReference>
<name>A0ABU8ERS8_9GAMM</name>
<dbReference type="EMBL" id="JBAWKS010000001">
    <property type="protein sequence ID" value="MEI4549679.1"/>
    <property type="molecule type" value="Genomic_DNA"/>
</dbReference>
<reference evidence="2 3" key="1">
    <citation type="submission" date="2023-12" db="EMBL/GenBank/DDBJ databases">
        <title>Friends and Foes: Symbiotic and Algicidal bacterial influence on Karenia brevis blooms.</title>
        <authorList>
            <person name="Fei C."/>
            <person name="Mohamed A.R."/>
            <person name="Booker A."/>
            <person name="Arshad M."/>
            <person name="Klass S."/>
            <person name="Ahn S."/>
            <person name="Gilbert P.M."/>
            <person name="Heil C.A."/>
            <person name="Martinez J.M."/>
            <person name="Amin S.A."/>
        </authorList>
    </citation>
    <scope>NUCLEOTIDE SEQUENCE [LARGE SCALE GENOMIC DNA]</scope>
    <source>
        <strain evidence="2 3">CE15</strain>
    </source>
</reference>
<gene>
    <name evidence="2" type="ORF">WAE96_08210</name>
</gene>
<dbReference type="RefSeq" id="WP_336435141.1">
    <property type="nucleotide sequence ID" value="NZ_JBAWKS010000001.1"/>
</dbReference>
<evidence type="ECO:0000313" key="2">
    <source>
        <dbReference type="EMBL" id="MEI4549679.1"/>
    </source>
</evidence>
<comment type="caution">
    <text evidence="2">The sequence shown here is derived from an EMBL/GenBank/DDBJ whole genome shotgun (WGS) entry which is preliminary data.</text>
</comment>
<protein>
    <submittedName>
        <fullName evidence="2">DUF2235 domain-containing protein</fullName>
    </submittedName>
</protein>
<dbReference type="Pfam" id="PF09994">
    <property type="entry name" value="T6SS_Tle1-like_cat"/>
    <property type="match status" value="1"/>
</dbReference>
<organism evidence="2 3">
    <name type="scientific">Pseudoalteromonas spongiae</name>
    <dbReference type="NCBI Taxonomy" id="298657"/>
    <lineage>
        <taxon>Bacteria</taxon>
        <taxon>Pseudomonadati</taxon>
        <taxon>Pseudomonadota</taxon>
        <taxon>Gammaproteobacteria</taxon>
        <taxon>Alteromonadales</taxon>
        <taxon>Pseudoalteromonadaceae</taxon>
        <taxon>Pseudoalteromonas</taxon>
    </lineage>
</organism>
<feature type="domain" description="T6SS Phospholipase effector Tle1-like catalytic" evidence="1">
    <location>
        <begin position="117"/>
        <end position="223"/>
    </location>
</feature>
<sequence length="344" mass="38507">MNAVFCFDGTCNEPSDVDDVFYNSSISNILKTHIFCGGDLINTSHAFEQQKSFYYAGIGTYGNWLSQVFNTMFAPEYADLESIYKQAYNDYLTLRGDDHIFIFGFSRGAAIARRFASKLTEQGRKITFLGVYDTVASIGMPDLSAHTQPASDVVFENNSVSPLIQQAVHLVAIDERRIAFQPLLMAPGANVKEVWFAGVHADIGGGFWHDGLADICLSYMLEEAKRFGLQVLELHQVDYSKLSENEVSIGSDDIAIFPQIDGPLHQKARTGFMSSKTLNPRQVRVDCMEDCMPLVHYSVVERFQAIADYRPIALRNKPFQLLLPNGERSGMIFGIEGMREYSVL</sequence>
<dbReference type="SUPFAM" id="SSF53474">
    <property type="entry name" value="alpha/beta-Hydrolases"/>
    <property type="match status" value="1"/>
</dbReference>
<evidence type="ECO:0000259" key="1">
    <source>
        <dbReference type="Pfam" id="PF09994"/>
    </source>
</evidence>
<proteinExistence type="predicted"/>
<dbReference type="Proteomes" id="UP001382455">
    <property type="component" value="Unassembled WGS sequence"/>
</dbReference>
<accession>A0ABU8ERS8</accession>